<evidence type="ECO:0000256" key="7">
    <source>
        <dbReference type="SAM" id="SignalP"/>
    </source>
</evidence>
<proteinExistence type="inferred from homology"/>
<comment type="similarity">
    <text evidence="1 6">Belongs to the insulin family.</text>
</comment>
<dbReference type="OrthoDB" id="10019596at2759"/>
<dbReference type="STRING" id="35570.A0A1I8PI42"/>
<evidence type="ECO:0000256" key="5">
    <source>
        <dbReference type="ARBA" id="ARBA00023157"/>
    </source>
</evidence>
<dbReference type="VEuPathDB" id="VectorBase:SCAU008215"/>
<keyword evidence="10" id="KW-1185">Reference proteome</keyword>
<evidence type="ECO:0000313" key="10">
    <source>
        <dbReference type="Proteomes" id="UP000095300"/>
    </source>
</evidence>
<comment type="subunit">
    <text evidence="2">Heterodimer of a B chain and an A chain linked by two disulfide bonds.</text>
</comment>
<evidence type="ECO:0000256" key="4">
    <source>
        <dbReference type="ARBA" id="ARBA00022729"/>
    </source>
</evidence>
<dbReference type="InterPro" id="IPR036438">
    <property type="entry name" value="Insulin-like_sf"/>
</dbReference>
<keyword evidence="3" id="KW-0165">Cleavage on pair of basic residues</keyword>
<sequence length="120" mass="13414">MKLVSVFIFIAALYGIHGSRFCGPSLTQVLEMVCINGYNPMTLSKKSSSTLVTHDLDIPDKLKEMDVMSDLNPGTVLNDLLYGNHVNTLTKTRRQRHLPGVYDECCRKDCTLDELAGYCL</sequence>
<evidence type="ECO:0000313" key="9">
    <source>
        <dbReference type="EnsemblMetazoa" id="SCAU008215-PA"/>
    </source>
</evidence>
<dbReference type="SMART" id="SM00078">
    <property type="entry name" value="IlGF"/>
    <property type="match status" value="1"/>
</dbReference>
<feature type="chain" id="PRO_5009326682" description="Insulin-like domain-containing protein" evidence="7">
    <location>
        <begin position="19"/>
        <end position="120"/>
    </location>
</feature>
<name>A0A1I8PI42_STOCA</name>
<dbReference type="AlphaFoldDB" id="A0A1I8PI42"/>
<dbReference type="GO" id="GO:0005179">
    <property type="term" value="F:hormone activity"/>
    <property type="evidence" value="ECO:0007669"/>
    <property type="project" value="InterPro"/>
</dbReference>
<dbReference type="PRINTS" id="PR00276">
    <property type="entry name" value="INSULINFAMLY"/>
</dbReference>
<keyword evidence="4 7" id="KW-0732">Signal</keyword>
<dbReference type="InterPro" id="IPR016179">
    <property type="entry name" value="Insulin-like"/>
</dbReference>
<evidence type="ECO:0000259" key="8">
    <source>
        <dbReference type="SMART" id="SM00078"/>
    </source>
</evidence>
<evidence type="ECO:0000256" key="6">
    <source>
        <dbReference type="RuleBase" id="RU000406"/>
    </source>
</evidence>
<protein>
    <recommendedName>
        <fullName evidence="8">Insulin-like domain-containing protein</fullName>
    </recommendedName>
</protein>
<dbReference type="PROSITE" id="PS00262">
    <property type="entry name" value="INSULIN"/>
    <property type="match status" value="1"/>
</dbReference>
<dbReference type="Pfam" id="PF00049">
    <property type="entry name" value="Insulin"/>
    <property type="match status" value="1"/>
</dbReference>
<organism evidence="9 10">
    <name type="scientific">Stomoxys calcitrans</name>
    <name type="common">Stable fly</name>
    <name type="synonym">Conops calcitrans</name>
    <dbReference type="NCBI Taxonomy" id="35570"/>
    <lineage>
        <taxon>Eukaryota</taxon>
        <taxon>Metazoa</taxon>
        <taxon>Ecdysozoa</taxon>
        <taxon>Arthropoda</taxon>
        <taxon>Hexapoda</taxon>
        <taxon>Insecta</taxon>
        <taxon>Pterygota</taxon>
        <taxon>Neoptera</taxon>
        <taxon>Endopterygota</taxon>
        <taxon>Diptera</taxon>
        <taxon>Brachycera</taxon>
        <taxon>Muscomorpha</taxon>
        <taxon>Muscoidea</taxon>
        <taxon>Muscidae</taxon>
        <taxon>Stomoxys</taxon>
    </lineage>
</organism>
<feature type="domain" description="Insulin-like" evidence="8">
    <location>
        <begin position="19"/>
        <end position="119"/>
    </location>
</feature>
<dbReference type="KEGG" id="scac:106094794"/>
<dbReference type="SUPFAM" id="SSF56994">
    <property type="entry name" value="Insulin-like"/>
    <property type="match status" value="1"/>
</dbReference>
<reference evidence="9" key="1">
    <citation type="submission" date="2020-05" db="UniProtKB">
        <authorList>
            <consortium name="EnsemblMetazoa"/>
        </authorList>
    </citation>
    <scope>IDENTIFICATION</scope>
    <source>
        <strain evidence="9">USDA</strain>
    </source>
</reference>
<accession>A0A1I8PI42</accession>
<dbReference type="Proteomes" id="UP000095300">
    <property type="component" value="Unassembled WGS sequence"/>
</dbReference>
<dbReference type="Gene3D" id="1.10.100.10">
    <property type="entry name" value="Insulin-like"/>
    <property type="match status" value="1"/>
</dbReference>
<comment type="subcellular location">
    <subcellularLocation>
        <location evidence="6">Secreted</location>
    </subcellularLocation>
</comment>
<evidence type="ECO:0000256" key="2">
    <source>
        <dbReference type="ARBA" id="ARBA00011207"/>
    </source>
</evidence>
<evidence type="ECO:0000256" key="1">
    <source>
        <dbReference type="ARBA" id="ARBA00009034"/>
    </source>
</evidence>
<gene>
    <name evidence="9" type="primary">106094794</name>
</gene>
<evidence type="ECO:0000256" key="3">
    <source>
        <dbReference type="ARBA" id="ARBA00022685"/>
    </source>
</evidence>
<feature type="signal peptide" evidence="7">
    <location>
        <begin position="1"/>
        <end position="18"/>
    </location>
</feature>
<dbReference type="PANTHER" id="PTHR13647">
    <property type="entry name" value="INSULIN-LIKE PEPTIDE 2-RELATED"/>
    <property type="match status" value="1"/>
</dbReference>
<keyword evidence="5" id="KW-1015">Disulfide bond</keyword>
<dbReference type="PANTHER" id="PTHR13647:SF4">
    <property type="entry name" value="INSULIN-LIKE PEPTIDE 1-RELATED"/>
    <property type="match status" value="1"/>
</dbReference>
<dbReference type="PIRSF" id="PIRSF018431">
    <property type="entry name" value="Molluscan_insulin_rel_peptide"/>
    <property type="match status" value="1"/>
</dbReference>
<dbReference type="EnsemblMetazoa" id="SCAU008215-RA">
    <property type="protein sequence ID" value="SCAU008215-PA"/>
    <property type="gene ID" value="SCAU008215"/>
</dbReference>
<dbReference type="InterPro" id="IPR022352">
    <property type="entry name" value="Ins/IGF/rlx"/>
</dbReference>
<dbReference type="CDD" id="cd04366">
    <property type="entry name" value="IlGF_insulin_bombyxin_like"/>
    <property type="match status" value="1"/>
</dbReference>
<dbReference type="GO" id="GO:0005576">
    <property type="term" value="C:extracellular region"/>
    <property type="evidence" value="ECO:0007669"/>
    <property type="project" value="UniProtKB-SubCell"/>
</dbReference>
<keyword evidence="6" id="KW-0964">Secreted</keyword>
<dbReference type="InterPro" id="IPR022353">
    <property type="entry name" value="Insulin_CS"/>
</dbReference>